<feature type="domain" description="PBP" evidence="13">
    <location>
        <begin position="32"/>
        <end position="275"/>
    </location>
</feature>
<dbReference type="RefSeq" id="WP_035770514.1">
    <property type="nucleotide sequence ID" value="NZ_BAAACD010000019.1"/>
</dbReference>
<evidence type="ECO:0000259" key="13">
    <source>
        <dbReference type="Pfam" id="PF12849"/>
    </source>
</evidence>
<keyword evidence="16" id="KW-1185">Reference proteome</keyword>
<evidence type="ECO:0000256" key="2">
    <source>
        <dbReference type="ARBA" id="ARBA00004193"/>
    </source>
</evidence>
<dbReference type="AlphaFoldDB" id="A0A1I2JCX3"/>
<dbReference type="SUPFAM" id="SSF53850">
    <property type="entry name" value="Periplasmic binding protein-like II"/>
    <property type="match status" value="1"/>
</dbReference>
<evidence type="ECO:0000256" key="7">
    <source>
        <dbReference type="ARBA" id="ARBA00022592"/>
    </source>
</evidence>
<comment type="subcellular location">
    <subcellularLocation>
        <location evidence="2 12">Cell membrane</location>
        <topology evidence="2 12">Lipid-anchor</topology>
    </subcellularLocation>
</comment>
<feature type="chain" id="PRO_5033810750" description="Phosphate-binding protein" evidence="12">
    <location>
        <begin position="23"/>
        <end position="292"/>
    </location>
</feature>
<dbReference type="PROSITE" id="PS51257">
    <property type="entry name" value="PROKAR_LIPOPROTEIN"/>
    <property type="match status" value="1"/>
</dbReference>
<evidence type="ECO:0000256" key="10">
    <source>
        <dbReference type="ARBA" id="ARBA00023139"/>
    </source>
</evidence>
<dbReference type="GO" id="GO:0005886">
    <property type="term" value="C:plasma membrane"/>
    <property type="evidence" value="ECO:0007669"/>
    <property type="project" value="UniProtKB-SubCell"/>
</dbReference>
<keyword evidence="10 12" id="KW-0564">Palmitate</keyword>
<evidence type="ECO:0000256" key="3">
    <source>
        <dbReference type="ARBA" id="ARBA00008725"/>
    </source>
</evidence>
<dbReference type="FunFam" id="3.40.190.10:FF:000107">
    <property type="entry name" value="Phosphate ABC transporter, phosphate-binding protein"/>
    <property type="match status" value="1"/>
</dbReference>
<comment type="similarity">
    <text evidence="3 12">Belongs to the PstS family.</text>
</comment>
<dbReference type="NCBIfam" id="TIGR02136">
    <property type="entry name" value="ptsS_2"/>
    <property type="match status" value="1"/>
</dbReference>
<evidence type="ECO:0000256" key="11">
    <source>
        <dbReference type="ARBA" id="ARBA00023288"/>
    </source>
</evidence>
<gene>
    <name evidence="14" type="ORF">DBY38_09270</name>
    <name evidence="15" type="ORF">SAMN04487885_101308</name>
</gene>
<dbReference type="EMBL" id="FOOE01000001">
    <property type="protein sequence ID" value="SFF51693.1"/>
    <property type="molecule type" value="Genomic_DNA"/>
</dbReference>
<comment type="function">
    <text evidence="12">Involved in the system for phosphate transport across the cytoplasmic membrane.</text>
</comment>
<evidence type="ECO:0000256" key="8">
    <source>
        <dbReference type="ARBA" id="ARBA00022729"/>
    </source>
</evidence>
<dbReference type="InterPro" id="IPR024370">
    <property type="entry name" value="PBP_domain"/>
</dbReference>
<evidence type="ECO:0000256" key="9">
    <source>
        <dbReference type="ARBA" id="ARBA00023136"/>
    </source>
</evidence>
<dbReference type="CDD" id="cd13653">
    <property type="entry name" value="PBP2_phosphate_like_1"/>
    <property type="match status" value="1"/>
</dbReference>
<accession>A0A1I2JCX3</accession>
<name>A0A1I2JCX3_9CLOT</name>
<dbReference type="OrthoDB" id="9790048at2"/>
<reference evidence="14 17" key="2">
    <citation type="submission" date="2018-03" db="EMBL/GenBank/DDBJ databases">
        <title>The uncultured portion of the human microbiome is neutrally assembled.</title>
        <authorList>
            <person name="Jeraldo P."/>
            <person name="Boardman L."/>
            <person name="White B.A."/>
            <person name="Nelson H."/>
            <person name="Goldenfeld N."/>
            <person name="Chia N."/>
        </authorList>
    </citation>
    <scope>NUCLEOTIDE SEQUENCE [LARGE SCALE GENOMIC DNA]</scope>
    <source>
        <strain evidence="14">CIM:MAG 903</strain>
    </source>
</reference>
<dbReference type="PANTHER" id="PTHR30570">
    <property type="entry name" value="PERIPLASMIC PHOSPHATE BINDING COMPONENT OF PHOSPHATE ABC TRANSPORTER"/>
    <property type="match status" value="1"/>
</dbReference>
<evidence type="ECO:0000256" key="5">
    <source>
        <dbReference type="ARBA" id="ARBA00022448"/>
    </source>
</evidence>
<evidence type="ECO:0000313" key="16">
    <source>
        <dbReference type="Proteomes" id="UP000182135"/>
    </source>
</evidence>
<dbReference type="Pfam" id="PF12849">
    <property type="entry name" value="PBP_like_2"/>
    <property type="match status" value="1"/>
</dbReference>
<evidence type="ECO:0000313" key="15">
    <source>
        <dbReference type="EMBL" id="SFF51693.1"/>
    </source>
</evidence>
<evidence type="ECO:0000256" key="12">
    <source>
        <dbReference type="RuleBase" id="RU367119"/>
    </source>
</evidence>
<dbReference type="PANTHER" id="PTHR30570:SF4">
    <property type="entry name" value="PHOSPHATE-BINDING PROTEIN PSTS 1"/>
    <property type="match status" value="1"/>
</dbReference>
<evidence type="ECO:0000256" key="1">
    <source>
        <dbReference type="ARBA" id="ARBA00002841"/>
    </source>
</evidence>
<sequence length="292" mass="31300">MNKRVKRLCMVLAVAALGTSFAACGSKNEGADGSDKISGDILAVGSTALQPLAEKTGKMFTEKYPDVTISVQGGGSGVGITQVSEGSVQIGNSDVEAKKKISDENVLKELVNNKVCAIGFALVVNKDVAVENLTTEQIQDIFTGKVTNWKEVGGSDLPINVVNRSKSSGTRATFKDTILKDKDEKEGLGLTQDSTSAAKKTVKDTSGAISYVALSNLRNDSEKEGLKLLKINGVDPTTENISSNKYPFWAYEYMITKGEPKGAVKAYIDYITSDETKDTIIKEGYIPMSEFK</sequence>
<proteinExistence type="inferred from homology"/>
<dbReference type="InterPro" id="IPR050811">
    <property type="entry name" value="Phosphate_ABC_transporter"/>
</dbReference>
<evidence type="ECO:0000256" key="4">
    <source>
        <dbReference type="ARBA" id="ARBA00011529"/>
    </source>
</evidence>
<keyword evidence="11 12" id="KW-0449">Lipoprotein</keyword>
<dbReference type="STRING" id="1529.SAMN04487885_101308"/>
<keyword evidence="5 12" id="KW-0813">Transport</keyword>
<organism evidence="15 16">
    <name type="scientific">Clostridium cadaveris</name>
    <dbReference type="NCBI Taxonomy" id="1529"/>
    <lineage>
        <taxon>Bacteria</taxon>
        <taxon>Bacillati</taxon>
        <taxon>Bacillota</taxon>
        <taxon>Clostridia</taxon>
        <taxon>Eubacteriales</taxon>
        <taxon>Clostridiaceae</taxon>
        <taxon>Clostridium</taxon>
    </lineage>
</organism>
<comment type="subunit">
    <text evidence="4 12">The complex is composed of two ATP-binding proteins (PstB), two transmembrane proteins (PstC and PstA) and a solute-binding protein (PstS).</text>
</comment>
<dbReference type="eggNOG" id="COG0226">
    <property type="taxonomic scope" value="Bacteria"/>
</dbReference>
<evidence type="ECO:0000256" key="6">
    <source>
        <dbReference type="ARBA" id="ARBA00022475"/>
    </source>
</evidence>
<dbReference type="InterPro" id="IPR011862">
    <property type="entry name" value="Phos-bd"/>
</dbReference>
<dbReference type="GO" id="GO:0042301">
    <property type="term" value="F:phosphate ion binding"/>
    <property type="evidence" value="ECO:0007669"/>
    <property type="project" value="UniProtKB-UniRule"/>
</dbReference>
<dbReference type="GeneID" id="90544584"/>
<keyword evidence="7 12" id="KW-0592">Phosphate transport</keyword>
<protein>
    <recommendedName>
        <fullName evidence="12">Phosphate-binding protein</fullName>
    </recommendedName>
</protein>
<dbReference type="Proteomes" id="UP000246114">
    <property type="component" value="Unassembled WGS sequence"/>
</dbReference>
<dbReference type="Proteomes" id="UP000182135">
    <property type="component" value="Unassembled WGS sequence"/>
</dbReference>
<dbReference type="EMBL" id="QAMZ01000043">
    <property type="protein sequence ID" value="PWL53052.1"/>
    <property type="molecule type" value="Genomic_DNA"/>
</dbReference>
<comment type="function">
    <text evidence="1">Part of the ABC transporter complex PstSACB involved in phosphate import.</text>
</comment>
<keyword evidence="6 12" id="KW-1003">Cell membrane</keyword>
<evidence type="ECO:0000313" key="14">
    <source>
        <dbReference type="EMBL" id="PWL53052.1"/>
    </source>
</evidence>
<keyword evidence="8 12" id="KW-0732">Signal</keyword>
<dbReference type="GO" id="GO:0006817">
    <property type="term" value="P:phosphate ion transport"/>
    <property type="evidence" value="ECO:0007669"/>
    <property type="project" value="UniProtKB-UniRule"/>
</dbReference>
<feature type="signal peptide" evidence="12">
    <location>
        <begin position="1"/>
        <end position="22"/>
    </location>
</feature>
<reference evidence="15 16" key="1">
    <citation type="submission" date="2016-10" db="EMBL/GenBank/DDBJ databases">
        <authorList>
            <person name="de Groot N.N."/>
        </authorList>
    </citation>
    <scope>NUCLEOTIDE SEQUENCE [LARGE SCALE GENOMIC DNA]</scope>
    <source>
        <strain evidence="15 16">NLAE-zl-G419</strain>
    </source>
</reference>
<evidence type="ECO:0000313" key="17">
    <source>
        <dbReference type="Proteomes" id="UP000246114"/>
    </source>
</evidence>
<dbReference type="Gene3D" id="3.40.190.10">
    <property type="entry name" value="Periplasmic binding protein-like II"/>
    <property type="match status" value="2"/>
</dbReference>
<keyword evidence="9" id="KW-0472">Membrane</keyword>